<name>A0A438ML36_9ACTN</name>
<evidence type="ECO:0000256" key="1">
    <source>
        <dbReference type="SAM" id="MobiDB-lite"/>
    </source>
</evidence>
<dbReference type="RefSeq" id="WP_127938663.1">
    <property type="nucleotide sequence ID" value="NZ_SAUN01000001.1"/>
</dbReference>
<dbReference type="EMBL" id="SAUN01000001">
    <property type="protein sequence ID" value="RVX46464.1"/>
    <property type="molecule type" value="Genomic_DNA"/>
</dbReference>
<protein>
    <submittedName>
        <fullName evidence="2">Uncharacterized protein</fullName>
    </submittedName>
</protein>
<evidence type="ECO:0000313" key="3">
    <source>
        <dbReference type="Proteomes" id="UP000284824"/>
    </source>
</evidence>
<dbReference type="AlphaFoldDB" id="A0A438ML36"/>
<accession>A0A438ML36</accession>
<reference evidence="2 3" key="1">
    <citation type="submission" date="2019-01" db="EMBL/GenBank/DDBJ databases">
        <title>Sequencing the genomes of 1000 actinobacteria strains.</title>
        <authorList>
            <person name="Klenk H.-P."/>
        </authorList>
    </citation>
    <scope>NUCLEOTIDE SEQUENCE [LARGE SCALE GENOMIC DNA]</scope>
    <source>
        <strain evidence="2 3">DSM 43925</strain>
    </source>
</reference>
<evidence type="ECO:0000313" key="2">
    <source>
        <dbReference type="EMBL" id="RVX46464.1"/>
    </source>
</evidence>
<feature type="region of interest" description="Disordered" evidence="1">
    <location>
        <begin position="41"/>
        <end position="70"/>
    </location>
</feature>
<gene>
    <name evidence="2" type="ORF">EDD27_9351</name>
</gene>
<dbReference type="Proteomes" id="UP000284824">
    <property type="component" value="Unassembled WGS sequence"/>
</dbReference>
<comment type="caution">
    <text evidence="2">The sequence shown here is derived from an EMBL/GenBank/DDBJ whole genome shotgun (WGS) entry which is preliminary data.</text>
</comment>
<keyword evidence="3" id="KW-1185">Reference proteome</keyword>
<organism evidence="2 3">
    <name type="scientific">Nonomuraea polychroma</name>
    <dbReference type="NCBI Taxonomy" id="46176"/>
    <lineage>
        <taxon>Bacteria</taxon>
        <taxon>Bacillati</taxon>
        <taxon>Actinomycetota</taxon>
        <taxon>Actinomycetes</taxon>
        <taxon>Streptosporangiales</taxon>
        <taxon>Streptosporangiaceae</taxon>
        <taxon>Nonomuraea</taxon>
    </lineage>
</organism>
<sequence>MLGKHGADRIAAALGVGAADGPYPWGFVSGPSESIVRDGVRLDSGRYPPRGQGEPFRGCGYTAELDDEDA</sequence>
<proteinExistence type="predicted"/>